<organism evidence="2 3">
    <name type="scientific">Halteria grandinella</name>
    <dbReference type="NCBI Taxonomy" id="5974"/>
    <lineage>
        <taxon>Eukaryota</taxon>
        <taxon>Sar</taxon>
        <taxon>Alveolata</taxon>
        <taxon>Ciliophora</taxon>
        <taxon>Intramacronucleata</taxon>
        <taxon>Spirotrichea</taxon>
        <taxon>Stichotrichia</taxon>
        <taxon>Sporadotrichida</taxon>
        <taxon>Halteriidae</taxon>
        <taxon>Halteria</taxon>
    </lineage>
</organism>
<reference evidence="2" key="1">
    <citation type="submission" date="2019-06" db="EMBL/GenBank/DDBJ databases">
        <authorList>
            <person name="Zheng W."/>
        </authorList>
    </citation>
    <scope>NUCLEOTIDE SEQUENCE</scope>
    <source>
        <strain evidence="2">QDHG01</strain>
    </source>
</reference>
<gene>
    <name evidence="2" type="ORF">FGO68_gene16382</name>
</gene>
<evidence type="ECO:0000313" key="3">
    <source>
        <dbReference type="Proteomes" id="UP000785679"/>
    </source>
</evidence>
<accession>A0A8J8NX89</accession>
<keyword evidence="3" id="KW-1185">Reference proteome</keyword>
<feature type="region of interest" description="Disordered" evidence="1">
    <location>
        <begin position="539"/>
        <end position="565"/>
    </location>
</feature>
<protein>
    <submittedName>
        <fullName evidence="2">Uncharacterized protein</fullName>
    </submittedName>
</protein>
<evidence type="ECO:0000256" key="1">
    <source>
        <dbReference type="SAM" id="MobiDB-lite"/>
    </source>
</evidence>
<dbReference type="Proteomes" id="UP000785679">
    <property type="component" value="Unassembled WGS sequence"/>
</dbReference>
<dbReference type="OrthoDB" id="313156at2759"/>
<dbReference type="EMBL" id="RRYP01003545">
    <property type="protein sequence ID" value="TNV83707.1"/>
    <property type="molecule type" value="Genomic_DNA"/>
</dbReference>
<comment type="caution">
    <text evidence="2">The sequence shown here is derived from an EMBL/GenBank/DDBJ whole genome shotgun (WGS) entry which is preliminary data.</text>
</comment>
<evidence type="ECO:0000313" key="2">
    <source>
        <dbReference type="EMBL" id="TNV83707.1"/>
    </source>
</evidence>
<name>A0A8J8NX89_HALGN</name>
<proteinExistence type="predicted"/>
<dbReference type="AlphaFoldDB" id="A0A8J8NX89"/>
<sequence>MMATATAHSRGQKHKNVSSAMNSQQIMMVSERQQIPQYQSLTMQLPMQTYAQGSAVRALRQRQESRPRSSVPRLSTAPRDIHSAATNVYQQPLPATRGSAVRTFIVDTEQMTVSGQSSQPMLITKQLPIKASIKLIPPSTHTSQSFHQSTNHQQQQQLMMPSRKSMHRQATFNQPPQTYVPSSIVSLTGSGNSLKENFNLQANQTMNVQNYIHQQAPVNSGIQLLPSTPKQCKRTRRDYFARRMTMKDHPLLIISFIGVMGDFSRPALWAKVEVDNTNPLQQLNIRAGLSKGMQFLSQNFQVIIFNNYSPDLTDQSYKDRAERIRAFVTQQNILVDAIYSSTINFQEGKRQYMSEDYSQIFQDFIITDLKRVNEKVLFIQALEMDSLGIFEPIRIDPKGFFMFDMSQQPASPLVTGIPLYIDNSGVPTMETTKFMPLVLLVPSCRGQYYNQQQGITFISIVKTIMAMSFIAQQKSKIVSLDQQHEALHISEWDIGVQKTLISLRIRGSTALKDEGEETPTDNGISYKQIVRTYSSNSNLQGSLERQGMRSTSAQSDDKIGQQQPNINDQGNDDFFSDMIQFQLNDKYLQNINWSRYFESQKQEFTQTGTSMLGLKLVQSNIFWRYLQKEQQSYLLLQKVKNDRVQQLKKYQKEVQTASELHAIHSATCTKFQNCQEACPRATHTRLAAC</sequence>